<keyword evidence="3" id="KW-1185">Reference proteome</keyword>
<dbReference type="AlphaFoldDB" id="R1CZ94"/>
<evidence type="ECO:0000313" key="3">
    <source>
        <dbReference type="Proteomes" id="UP000013378"/>
    </source>
</evidence>
<feature type="region of interest" description="Disordered" evidence="1">
    <location>
        <begin position="1"/>
        <end position="22"/>
    </location>
</feature>
<protein>
    <submittedName>
        <fullName evidence="2">Uncharacterized protein</fullName>
    </submittedName>
</protein>
<comment type="caution">
    <text evidence="2">The sequence shown here is derived from an EMBL/GenBank/DDBJ whole genome shotgun (WGS) entry which is preliminary data.</text>
</comment>
<dbReference type="eggNOG" id="ENOG5033EP8">
    <property type="taxonomic scope" value="Bacteria"/>
</dbReference>
<organism evidence="2 3">
    <name type="scientific">Caldisalinibacter kiritimatiensis</name>
    <dbReference type="NCBI Taxonomy" id="1304284"/>
    <lineage>
        <taxon>Bacteria</taxon>
        <taxon>Bacillati</taxon>
        <taxon>Bacillota</taxon>
        <taxon>Tissierellia</taxon>
        <taxon>Tissierellales</taxon>
        <taxon>Thermohalobacteraceae</taxon>
        <taxon>Caldisalinibacter</taxon>
    </lineage>
</organism>
<sequence length="96" mass="11441">MGRKKKKKKRKDKIRERIKRRKMLEKEKQEKKDVRFRCLECGIEEDIPRSVVKQFDILDNGDISVPPRFDCEVCGGLMEPIEYTSVHGITYKIDEK</sequence>
<evidence type="ECO:0000256" key="1">
    <source>
        <dbReference type="SAM" id="MobiDB-lite"/>
    </source>
</evidence>
<dbReference type="RefSeq" id="WP_006305233.1">
    <property type="nucleotide sequence ID" value="NZ_ARZA01000002.1"/>
</dbReference>
<name>R1CZ94_9FIRM</name>
<reference evidence="2 3" key="1">
    <citation type="journal article" date="2015" name="Geomicrobiol. J.">
        <title>Caldisalinibacter kiritimatiensis gen. nov., sp. nov., a moderately thermohalophilic thiosulfate-reducing bacterium from a hypersaline microbial mat.</title>
        <authorList>
            <person name="Ben Hania W."/>
            <person name="Joseph M."/>
            <person name="Fiebig A."/>
            <person name="Bunk B."/>
            <person name="Klenk H.-P."/>
            <person name="Fardeau M.-L."/>
            <person name="Spring S."/>
        </authorList>
    </citation>
    <scope>NUCLEOTIDE SEQUENCE [LARGE SCALE GENOMIC DNA]</scope>
    <source>
        <strain evidence="2 3">L21-TH-D2</strain>
    </source>
</reference>
<evidence type="ECO:0000313" key="2">
    <source>
        <dbReference type="EMBL" id="EOD01894.1"/>
    </source>
</evidence>
<gene>
    <name evidence="2" type="ORF">L21TH_0022</name>
</gene>
<dbReference type="Proteomes" id="UP000013378">
    <property type="component" value="Unassembled WGS sequence"/>
</dbReference>
<proteinExistence type="predicted"/>
<dbReference type="EMBL" id="ARZA01000002">
    <property type="protein sequence ID" value="EOD01894.1"/>
    <property type="molecule type" value="Genomic_DNA"/>
</dbReference>
<accession>R1CZ94</accession>